<dbReference type="InterPro" id="IPR051448">
    <property type="entry name" value="CdaR-like_regulators"/>
</dbReference>
<dbReference type="PANTHER" id="PTHR33744">
    <property type="entry name" value="CARBOHYDRATE DIACID REGULATOR"/>
    <property type="match status" value="1"/>
</dbReference>
<dbReference type="InterPro" id="IPR042070">
    <property type="entry name" value="PucR_C-HTH_sf"/>
</dbReference>
<protein>
    <submittedName>
        <fullName evidence="4">Helix-turn-helix domain-containing protein</fullName>
    </submittedName>
</protein>
<feature type="domain" description="CdaR GGDEF-like" evidence="3">
    <location>
        <begin position="284"/>
        <end position="382"/>
    </location>
</feature>
<dbReference type="InterPro" id="IPR041522">
    <property type="entry name" value="CdaR_GGDEF"/>
</dbReference>
<sequence length="504" mass="57732">MKLNEAILFSRLRRHYDAVLYGTPSTALHLFPPELYLDHCDRLCADHVYLATVEHLPHRPTIEKGVLLVCIGESSRLGYYKERASVILIRKKVDFFGVFQCLQAIYNQFSDWESRLLTLLTGAASAQEVLECAYPIFRRPIYLLDEAFHYIASAPTYGREGVSRRWKPLELDNFLSFLRSQELSMDKKGFFVMQCEDRAFSCVNLFSSHNTYIGCLYMELEDNNDGQGEALLVEFLAHMVERAMEISPVLMENENSSLAEILLTTMRELPLSRSQKTQLRALHQRGSYLCISIHYLKRFSALPVSYLCATIGALLPGSILFEWNNTLLGVIPWNQGEAAQRSWDGAMAQLVQEMHLCIGISTPFSDLYLLRTFYAQAEAAIENGQLLNADERIHRFSQYALSEMVVNSLGRFPMEAYYPEGFQALLTHDAASDVSYLETLKVYLEENSSLSAASRRLYLHRSTLVERMERIEKELAVDLKNPDQRLQLQILLKALELEQKMKAK</sequence>
<accession>A0A9D1A9P8</accession>
<comment type="similarity">
    <text evidence="1">Belongs to the CdaR family.</text>
</comment>
<proteinExistence type="inferred from homology"/>
<dbReference type="PANTHER" id="PTHR33744:SF1">
    <property type="entry name" value="DNA-BINDING TRANSCRIPTIONAL ACTIVATOR ADER"/>
    <property type="match status" value="1"/>
</dbReference>
<evidence type="ECO:0000259" key="3">
    <source>
        <dbReference type="Pfam" id="PF17853"/>
    </source>
</evidence>
<evidence type="ECO:0000313" key="4">
    <source>
        <dbReference type="EMBL" id="HIR10275.1"/>
    </source>
</evidence>
<evidence type="ECO:0000256" key="1">
    <source>
        <dbReference type="ARBA" id="ARBA00006754"/>
    </source>
</evidence>
<reference evidence="4" key="1">
    <citation type="submission" date="2020-10" db="EMBL/GenBank/DDBJ databases">
        <authorList>
            <person name="Gilroy R."/>
        </authorList>
    </citation>
    <scope>NUCLEOTIDE SEQUENCE</scope>
    <source>
        <strain evidence="4">ChiHjej9B8-7071</strain>
    </source>
</reference>
<gene>
    <name evidence="4" type="ORF">IAA70_07705</name>
</gene>
<evidence type="ECO:0000313" key="5">
    <source>
        <dbReference type="Proteomes" id="UP000824258"/>
    </source>
</evidence>
<feature type="domain" description="PucR C-terminal helix-turn-helix" evidence="2">
    <location>
        <begin position="436"/>
        <end position="494"/>
    </location>
</feature>
<name>A0A9D1A9P8_9FIRM</name>
<dbReference type="Proteomes" id="UP000824258">
    <property type="component" value="Unassembled WGS sequence"/>
</dbReference>
<reference evidence="4" key="2">
    <citation type="journal article" date="2021" name="PeerJ">
        <title>Extensive microbial diversity within the chicken gut microbiome revealed by metagenomics and culture.</title>
        <authorList>
            <person name="Gilroy R."/>
            <person name="Ravi A."/>
            <person name="Getino M."/>
            <person name="Pursley I."/>
            <person name="Horton D.L."/>
            <person name="Alikhan N.F."/>
            <person name="Baker D."/>
            <person name="Gharbi K."/>
            <person name="Hall N."/>
            <person name="Watson M."/>
            <person name="Adriaenssens E.M."/>
            <person name="Foster-Nyarko E."/>
            <person name="Jarju S."/>
            <person name="Secka A."/>
            <person name="Antonio M."/>
            <person name="Oren A."/>
            <person name="Chaudhuri R.R."/>
            <person name="La Ragione R."/>
            <person name="Hildebrand F."/>
            <person name="Pallen M.J."/>
        </authorList>
    </citation>
    <scope>NUCLEOTIDE SEQUENCE</scope>
    <source>
        <strain evidence="4">ChiHjej9B8-7071</strain>
    </source>
</reference>
<dbReference type="EMBL" id="DVGD01000251">
    <property type="protein sequence ID" value="HIR10275.1"/>
    <property type="molecule type" value="Genomic_DNA"/>
</dbReference>
<dbReference type="AlphaFoldDB" id="A0A9D1A9P8"/>
<dbReference type="Pfam" id="PF17853">
    <property type="entry name" value="GGDEF_2"/>
    <property type="match status" value="1"/>
</dbReference>
<dbReference type="InterPro" id="IPR025736">
    <property type="entry name" value="PucR_C-HTH_dom"/>
</dbReference>
<comment type="caution">
    <text evidence="4">The sequence shown here is derived from an EMBL/GenBank/DDBJ whole genome shotgun (WGS) entry which is preliminary data.</text>
</comment>
<organism evidence="4 5">
    <name type="scientific">Candidatus Avoscillospira stercoripullorum</name>
    <dbReference type="NCBI Taxonomy" id="2840709"/>
    <lineage>
        <taxon>Bacteria</taxon>
        <taxon>Bacillati</taxon>
        <taxon>Bacillota</taxon>
        <taxon>Clostridia</taxon>
        <taxon>Eubacteriales</taxon>
        <taxon>Oscillospiraceae</taxon>
        <taxon>Oscillospiraceae incertae sedis</taxon>
        <taxon>Candidatus Avoscillospira</taxon>
    </lineage>
</organism>
<dbReference type="Pfam" id="PF13556">
    <property type="entry name" value="HTH_30"/>
    <property type="match status" value="1"/>
</dbReference>
<dbReference type="Gene3D" id="1.10.10.2840">
    <property type="entry name" value="PucR C-terminal helix-turn-helix domain"/>
    <property type="match status" value="1"/>
</dbReference>
<evidence type="ECO:0000259" key="2">
    <source>
        <dbReference type="Pfam" id="PF13556"/>
    </source>
</evidence>